<dbReference type="Pfam" id="PF08479">
    <property type="entry name" value="POTRA_2"/>
    <property type="match status" value="1"/>
</dbReference>
<evidence type="ECO:0000256" key="3">
    <source>
        <dbReference type="ARBA" id="ARBA00023237"/>
    </source>
</evidence>
<dbReference type="InterPro" id="IPR005565">
    <property type="entry name" value="Hemolysn_activator_HlyB_C"/>
</dbReference>
<keyword evidence="3" id="KW-0998">Cell outer membrane</keyword>
<dbReference type="Pfam" id="PF17287">
    <property type="entry name" value="POTRA_3"/>
    <property type="match status" value="1"/>
</dbReference>
<organism evidence="8">
    <name type="scientific">Herbaspirillum huttiense subsp. nephrolepidis</name>
    <dbReference type="NCBI Taxonomy" id="3075126"/>
    <lineage>
        <taxon>Bacteria</taxon>
        <taxon>Pseudomonadati</taxon>
        <taxon>Pseudomonadota</taxon>
        <taxon>Betaproteobacteria</taxon>
        <taxon>Burkholderiales</taxon>
        <taxon>Oxalobacteraceae</taxon>
        <taxon>Herbaspirillum</taxon>
    </lineage>
</organism>
<evidence type="ECO:0000259" key="6">
    <source>
        <dbReference type="Pfam" id="PF08479"/>
    </source>
</evidence>
<dbReference type="PANTHER" id="PTHR34597">
    <property type="entry name" value="SLR1661 PROTEIN"/>
    <property type="match status" value="1"/>
</dbReference>
<dbReference type="Gene3D" id="2.40.160.50">
    <property type="entry name" value="membrane protein fhac: a member of the omp85/tpsb transporter family"/>
    <property type="match status" value="1"/>
</dbReference>
<dbReference type="GO" id="GO:0046819">
    <property type="term" value="P:protein secretion by the type V secretion system"/>
    <property type="evidence" value="ECO:0007669"/>
    <property type="project" value="TreeGrafter"/>
</dbReference>
<dbReference type="PANTHER" id="PTHR34597:SF3">
    <property type="entry name" value="OUTER MEMBRANE TRANSPORTER CDIB"/>
    <property type="match status" value="1"/>
</dbReference>
<dbReference type="AlphaFoldDB" id="A0AAE4K4Z3"/>
<keyword evidence="1" id="KW-0472">Membrane</keyword>
<evidence type="ECO:0000313" key="8">
    <source>
        <dbReference type="EMBL" id="MDT0336520.1"/>
    </source>
</evidence>
<evidence type="ECO:0000259" key="7">
    <source>
        <dbReference type="Pfam" id="PF17287"/>
    </source>
</evidence>
<accession>A0AAE4K4Z3</accession>
<feature type="chain" id="PRO_5042044846" evidence="4">
    <location>
        <begin position="22"/>
        <end position="568"/>
    </location>
</feature>
<keyword evidence="2" id="KW-0812">Transmembrane</keyword>
<keyword evidence="4" id="KW-0732">Signal</keyword>
<sequence length="568" mass="62264">MNRYHLLSPLLLGALSLPLYSAAQSPGIQQEQLQRERERVLREALEHAPDVLTLGLPAPASTSLDYPEDEQACSRIDTIIMEGDSAERFRPALGTVMKAAGDGGAAGRCLGSQGLQILLARVQADIIARGYTTTRVLAQPQDLSAGRLVLTVIPGRLRKVRMAEGADTRGNAVTALPLSEGDLLDLRAIEQGLENLRRVPTAEADIEITPSEESDAQAGDSDLVVQYRQAFPFRVSASLDDGGARTTGRYQAGVTVAYDNWWTLNDLFYASLTRSLGRYGDRGSRSHTVHYSLPFGYWLLSATLSGSRYHQTVEGAFEPVVYSGHAETSEVKLSRLLRRNATSKSHVAARLLLRKSFNFVDQIPLAPQQRKMTAWEWSVNHRHFIGPAVAEINLSYRRALDRQGRAPEDELDLPQITTRYGLWLADAAINAPFTLGAARLRYNATARAQWNRGKLPAQDQFAIGGRYTVRGFDGDMNLQAERGWLLRNELSWGMGEGGQEVYAGVDTGTVAGPLTQSLNGRRLSGAVLGWRGNVDKLGMELFIAAPLTRPQGFPTGTLTGGFSLQWSY</sequence>
<dbReference type="InterPro" id="IPR051544">
    <property type="entry name" value="TPS_OM_transporter"/>
</dbReference>
<dbReference type="InterPro" id="IPR013686">
    <property type="entry name" value="Polypept-transport_assoc_ShlB"/>
</dbReference>
<reference evidence="8" key="1">
    <citation type="submission" date="2023-02" db="EMBL/GenBank/DDBJ databases">
        <title>Description of Herbaspirillum huttiense subsp. nephrolepsisexaltata and Herbaspirillum huttiense subsp. lycopersicon.</title>
        <authorList>
            <person name="Poudel M."/>
            <person name="Sharma A."/>
            <person name="Goss E."/>
            <person name="Tapia J.H."/>
            <person name="Harmon C.M."/>
            <person name="Jones J.B."/>
        </authorList>
    </citation>
    <scope>NUCLEOTIDE SEQUENCE</scope>
    <source>
        <strain evidence="8">NC40101</strain>
    </source>
</reference>
<dbReference type="GO" id="GO:0008320">
    <property type="term" value="F:protein transmembrane transporter activity"/>
    <property type="evidence" value="ECO:0007669"/>
    <property type="project" value="TreeGrafter"/>
</dbReference>
<dbReference type="InterPro" id="IPR027282">
    <property type="entry name" value="TPS"/>
</dbReference>
<evidence type="ECO:0000256" key="4">
    <source>
        <dbReference type="SAM" id="SignalP"/>
    </source>
</evidence>
<dbReference type="GO" id="GO:0098046">
    <property type="term" value="C:type V protein secretion system complex"/>
    <property type="evidence" value="ECO:0007669"/>
    <property type="project" value="TreeGrafter"/>
</dbReference>
<feature type="domain" description="ShlB POTRA" evidence="7">
    <location>
        <begin position="157"/>
        <end position="210"/>
    </location>
</feature>
<dbReference type="Gene3D" id="3.10.20.310">
    <property type="entry name" value="membrane protein fhac"/>
    <property type="match status" value="1"/>
</dbReference>
<dbReference type="RefSeq" id="WP_310836591.1">
    <property type="nucleotide sequence ID" value="NZ_JAVLSM010000004.1"/>
</dbReference>
<name>A0AAE4K4Z3_9BURK</name>
<feature type="domain" description="Polypeptide-transport-associated ShlB-type" evidence="6">
    <location>
        <begin position="106"/>
        <end position="155"/>
    </location>
</feature>
<dbReference type="Pfam" id="PF03865">
    <property type="entry name" value="ShlB"/>
    <property type="match status" value="1"/>
</dbReference>
<feature type="signal peptide" evidence="4">
    <location>
        <begin position="1"/>
        <end position="21"/>
    </location>
</feature>
<evidence type="ECO:0000259" key="5">
    <source>
        <dbReference type="Pfam" id="PF03865"/>
    </source>
</evidence>
<dbReference type="InterPro" id="IPR035251">
    <property type="entry name" value="ShlB_POTRA"/>
</dbReference>
<proteinExistence type="predicted"/>
<dbReference type="EMBL" id="JAVRAA010000003">
    <property type="protein sequence ID" value="MDT0336520.1"/>
    <property type="molecule type" value="Genomic_DNA"/>
</dbReference>
<gene>
    <name evidence="8" type="ORF">RJN63_06775</name>
</gene>
<evidence type="ECO:0000256" key="2">
    <source>
        <dbReference type="ARBA" id="ARBA00022692"/>
    </source>
</evidence>
<comment type="caution">
    <text evidence="8">The sequence shown here is derived from an EMBL/GenBank/DDBJ whole genome shotgun (WGS) entry which is preliminary data.</text>
</comment>
<keyword evidence="1" id="KW-1134">Transmembrane beta strand</keyword>
<protein>
    <submittedName>
        <fullName evidence="8">ShlB/FhaC/HecB family hemolysin secretion/activation protein</fullName>
    </submittedName>
</protein>
<feature type="domain" description="Haemolysin activator HlyB C-terminal" evidence="5">
    <location>
        <begin position="219"/>
        <end position="532"/>
    </location>
</feature>
<dbReference type="PIRSF" id="PIRSF029745">
    <property type="entry name" value="FhaC"/>
    <property type="match status" value="1"/>
</dbReference>
<evidence type="ECO:0000256" key="1">
    <source>
        <dbReference type="ARBA" id="ARBA00022452"/>
    </source>
</evidence>